<feature type="binding site" evidence="7">
    <location>
        <position position="183"/>
    </location>
    <ligand>
        <name>Zn(2+)</name>
        <dbReference type="ChEBI" id="CHEBI:29105"/>
    </ligand>
</feature>
<comment type="cofactor">
    <cofactor evidence="1">
        <name>Zn(2+)</name>
        <dbReference type="ChEBI" id="CHEBI:29105"/>
    </cofactor>
</comment>
<dbReference type="Proteomes" id="UP001309876">
    <property type="component" value="Unassembled WGS sequence"/>
</dbReference>
<dbReference type="PANTHER" id="PTHR11085">
    <property type="entry name" value="NAD-DEPENDENT PROTEIN DEACYLASE SIRTUIN-5, MITOCHONDRIAL-RELATED"/>
    <property type="match status" value="1"/>
</dbReference>
<comment type="caution">
    <text evidence="10">The sequence shown here is derived from an EMBL/GenBank/DDBJ whole genome shotgun (WGS) entry which is preliminary data.</text>
</comment>
<dbReference type="InterPro" id="IPR029035">
    <property type="entry name" value="DHS-like_NAD/FAD-binding_dom"/>
</dbReference>
<feature type="binding site" evidence="7">
    <location>
        <position position="160"/>
    </location>
    <ligand>
        <name>Zn(2+)</name>
        <dbReference type="ChEBI" id="CHEBI:29105"/>
    </ligand>
</feature>
<evidence type="ECO:0000256" key="2">
    <source>
        <dbReference type="ARBA" id="ARBA00006924"/>
    </source>
</evidence>
<feature type="active site" description="Proton acceptor" evidence="7">
    <location>
        <position position="149"/>
    </location>
</feature>
<evidence type="ECO:0000313" key="11">
    <source>
        <dbReference type="Proteomes" id="UP001309876"/>
    </source>
</evidence>
<name>A0AAN7TEW3_9EURO</name>
<dbReference type="InterPro" id="IPR050134">
    <property type="entry name" value="NAD-dep_sirtuin_deacylases"/>
</dbReference>
<dbReference type="Pfam" id="PF02146">
    <property type="entry name" value="SIR2"/>
    <property type="match status" value="1"/>
</dbReference>
<dbReference type="GO" id="GO:0005634">
    <property type="term" value="C:nucleus"/>
    <property type="evidence" value="ECO:0007669"/>
    <property type="project" value="TreeGrafter"/>
</dbReference>
<proteinExistence type="inferred from homology"/>
<protein>
    <submittedName>
        <fullName evidence="10">NAD-dependent histone deacetylase sir2</fullName>
    </submittedName>
</protein>
<dbReference type="AlphaFoldDB" id="A0AAN7TEW3"/>
<evidence type="ECO:0000259" key="9">
    <source>
        <dbReference type="PROSITE" id="PS50305"/>
    </source>
</evidence>
<feature type="region of interest" description="Disordered" evidence="8">
    <location>
        <begin position="192"/>
        <end position="221"/>
    </location>
</feature>
<comment type="similarity">
    <text evidence="2">Belongs to the sirtuin family. Class I subfamily.</text>
</comment>
<accession>A0AAN7TEW3</accession>
<evidence type="ECO:0000256" key="7">
    <source>
        <dbReference type="PROSITE-ProRule" id="PRU00236"/>
    </source>
</evidence>
<evidence type="ECO:0000256" key="1">
    <source>
        <dbReference type="ARBA" id="ARBA00001947"/>
    </source>
</evidence>
<dbReference type="Gene3D" id="3.30.1600.10">
    <property type="entry name" value="SIR2/SIRT2 'Small Domain"/>
    <property type="match status" value="1"/>
</dbReference>
<keyword evidence="6" id="KW-0520">NAD</keyword>
<evidence type="ECO:0000313" key="10">
    <source>
        <dbReference type="EMBL" id="KAK5091544.1"/>
    </source>
</evidence>
<gene>
    <name evidence="10" type="primary">SIR2</name>
    <name evidence="10" type="ORF">LTR05_001729</name>
</gene>
<keyword evidence="11" id="KW-1185">Reference proteome</keyword>
<dbReference type="GO" id="GO:0046872">
    <property type="term" value="F:metal ion binding"/>
    <property type="evidence" value="ECO:0007669"/>
    <property type="project" value="UniProtKB-KW"/>
</dbReference>
<dbReference type="EMBL" id="JAVRRJ010000001">
    <property type="protein sequence ID" value="KAK5091544.1"/>
    <property type="molecule type" value="Genomic_DNA"/>
</dbReference>
<organism evidence="10 11">
    <name type="scientific">Lithohypha guttulata</name>
    <dbReference type="NCBI Taxonomy" id="1690604"/>
    <lineage>
        <taxon>Eukaryota</taxon>
        <taxon>Fungi</taxon>
        <taxon>Dikarya</taxon>
        <taxon>Ascomycota</taxon>
        <taxon>Pezizomycotina</taxon>
        <taxon>Eurotiomycetes</taxon>
        <taxon>Chaetothyriomycetidae</taxon>
        <taxon>Chaetothyriales</taxon>
        <taxon>Trichomeriaceae</taxon>
        <taxon>Lithohypha</taxon>
    </lineage>
</organism>
<dbReference type="GO" id="GO:0070403">
    <property type="term" value="F:NAD+ binding"/>
    <property type="evidence" value="ECO:0007669"/>
    <property type="project" value="InterPro"/>
</dbReference>
<dbReference type="Gene3D" id="3.40.50.1220">
    <property type="entry name" value="TPP-binding domain"/>
    <property type="match status" value="1"/>
</dbReference>
<evidence type="ECO:0000256" key="5">
    <source>
        <dbReference type="ARBA" id="ARBA00022833"/>
    </source>
</evidence>
<evidence type="ECO:0000256" key="3">
    <source>
        <dbReference type="ARBA" id="ARBA00022679"/>
    </source>
</evidence>
<keyword evidence="3" id="KW-0808">Transferase</keyword>
<feature type="binding site" evidence="7">
    <location>
        <position position="157"/>
    </location>
    <ligand>
        <name>Zn(2+)</name>
        <dbReference type="ChEBI" id="CHEBI:29105"/>
    </ligand>
</feature>
<dbReference type="SUPFAM" id="SSF52467">
    <property type="entry name" value="DHS-like NAD/FAD-binding domain"/>
    <property type="match status" value="1"/>
</dbReference>
<dbReference type="PANTHER" id="PTHR11085:SF9">
    <property type="entry name" value="NAD-DEPENDENT PROTEIN DEACETYLASE SIRTUIN-1"/>
    <property type="match status" value="1"/>
</dbReference>
<feature type="binding site" evidence="7">
    <location>
        <position position="181"/>
    </location>
    <ligand>
        <name>Zn(2+)</name>
        <dbReference type="ChEBI" id="CHEBI:29105"/>
    </ligand>
</feature>
<dbReference type="InterPro" id="IPR003000">
    <property type="entry name" value="Sirtuin"/>
</dbReference>
<dbReference type="PROSITE" id="PS50305">
    <property type="entry name" value="SIRTUIN"/>
    <property type="match status" value="1"/>
</dbReference>
<sequence length="451" mass="50558">MPKSKEKTRKRLSQYHTFDHAVELLKNAKNIVVLTGAGISTSLDIPDFRSAGGFYKEFFSLDFFKAQSESFWDNVKPLLPQYVQAKDGTYQYVAGKYSDKNSSVPRFSKTHAFLSLLHSNDKLLTNYTQNIDNLEFAAGVRADKIVKCHGSWDTATCLSCKKTISARKYLPIVWESGYPRCSCAGKDIPKKKIPKTKPKKRKRAIYEGDSDHDSDDGTTMPRGLFKPDITFFGEGLPQYYVPRLEQDKVNADLVLVMGTSLKVRPVRTMVVDFPPHIPQLWINKTRFNGYESDMPGVSFDIELIGECDVVVEELCKRAGLPLHKFTWIGDREGENKTSATRIRDTTPTEHSRLAEVTYNKHGSDVLTKLTVRDKADDYPAVTSVSGPLLAVSRAEAGSVSASSSASSTKLSSIFDQPERPDIRIEADLDAAWRWRFTKKRTLSTNSSVTGL</sequence>
<evidence type="ECO:0000256" key="6">
    <source>
        <dbReference type="ARBA" id="ARBA00023027"/>
    </source>
</evidence>
<evidence type="ECO:0000256" key="8">
    <source>
        <dbReference type="SAM" id="MobiDB-lite"/>
    </source>
</evidence>
<keyword evidence="4 7" id="KW-0479">Metal-binding</keyword>
<dbReference type="InterPro" id="IPR026590">
    <property type="entry name" value="Ssirtuin_cat_dom"/>
</dbReference>
<dbReference type="InterPro" id="IPR026591">
    <property type="entry name" value="Sirtuin_cat_small_dom_sf"/>
</dbReference>
<feature type="compositionally biased region" description="Basic residues" evidence="8">
    <location>
        <begin position="192"/>
        <end position="203"/>
    </location>
</feature>
<feature type="domain" description="Deacetylase sirtuin-type" evidence="9">
    <location>
        <begin position="11"/>
        <end position="326"/>
    </location>
</feature>
<evidence type="ECO:0000256" key="4">
    <source>
        <dbReference type="ARBA" id="ARBA00022723"/>
    </source>
</evidence>
<reference evidence="10 11" key="1">
    <citation type="submission" date="2023-08" db="EMBL/GenBank/DDBJ databases">
        <title>Black Yeasts Isolated from many extreme environments.</title>
        <authorList>
            <person name="Coleine C."/>
            <person name="Stajich J.E."/>
            <person name="Selbmann L."/>
        </authorList>
    </citation>
    <scope>NUCLEOTIDE SEQUENCE [LARGE SCALE GENOMIC DNA]</scope>
    <source>
        <strain evidence="10 11">CCFEE 5910</strain>
    </source>
</reference>
<dbReference type="GO" id="GO:0046970">
    <property type="term" value="F:histone H4K16 deacetylase activity, NAD-dependent"/>
    <property type="evidence" value="ECO:0007669"/>
    <property type="project" value="TreeGrafter"/>
</dbReference>
<keyword evidence="5 7" id="KW-0862">Zinc</keyword>